<protein>
    <recommendedName>
        <fullName evidence="9">MFS general substrate transporter</fullName>
    </recommendedName>
</protein>
<keyword evidence="8" id="KW-1185">Reference proteome</keyword>
<dbReference type="SUPFAM" id="SSF103473">
    <property type="entry name" value="MFS general substrate transporter"/>
    <property type="match status" value="1"/>
</dbReference>
<dbReference type="EMBL" id="MU006822">
    <property type="protein sequence ID" value="KAF2634505.1"/>
    <property type="molecule type" value="Genomic_DNA"/>
</dbReference>
<feature type="transmembrane region" description="Helical" evidence="6">
    <location>
        <begin position="7"/>
        <end position="27"/>
    </location>
</feature>
<evidence type="ECO:0000256" key="2">
    <source>
        <dbReference type="ARBA" id="ARBA00022448"/>
    </source>
</evidence>
<dbReference type="GO" id="GO:0016020">
    <property type="term" value="C:membrane"/>
    <property type="evidence" value="ECO:0007669"/>
    <property type="project" value="UniProtKB-SubCell"/>
</dbReference>
<keyword evidence="2" id="KW-0813">Transport</keyword>
<accession>A0A6A6RHB6</accession>
<feature type="transmembrane region" description="Helical" evidence="6">
    <location>
        <begin position="33"/>
        <end position="52"/>
    </location>
</feature>
<dbReference type="PANTHER" id="PTHR43791">
    <property type="entry name" value="PERMEASE-RELATED"/>
    <property type="match status" value="1"/>
</dbReference>
<evidence type="ECO:0000256" key="4">
    <source>
        <dbReference type="ARBA" id="ARBA00022989"/>
    </source>
</evidence>
<sequence length="159" mass="17735">MKKEQGLYAAIAGHVPAIIGAVLMATTNRAPALVGYYLSGSIPVGWTTILGLQASNVAGSTKKVTVSVIGTIAYTVGNIISPQTFQDKDAPRYLLAKIAIGVMYFLITLDLLVMRWVFVRRNRLRDEEKEQRGSEWVGRENQEFLDLPDLENREFRYSL</sequence>
<evidence type="ECO:0008006" key="9">
    <source>
        <dbReference type="Google" id="ProtNLM"/>
    </source>
</evidence>
<gene>
    <name evidence="7" type="ORF">P280DRAFT_485393</name>
</gene>
<evidence type="ECO:0000256" key="3">
    <source>
        <dbReference type="ARBA" id="ARBA00022692"/>
    </source>
</evidence>
<evidence type="ECO:0000256" key="5">
    <source>
        <dbReference type="ARBA" id="ARBA00023136"/>
    </source>
</evidence>
<dbReference type="AlphaFoldDB" id="A0A6A6RHB6"/>
<keyword evidence="3 6" id="KW-0812">Transmembrane</keyword>
<name>A0A6A6RHB6_9PLEO</name>
<keyword evidence="5 6" id="KW-0472">Membrane</keyword>
<dbReference type="InterPro" id="IPR036259">
    <property type="entry name" value="MFS_trans_sf"/>
</dbReference>
<evidence type="ECO:0000313" key="7">
    <source>
        <dbReference type="EMBL" id="KAF2634505.1"/>
    </source>
</evidence>
<reference evidence="7" key="1">
    <citation type="journal article" date="2020" name="Stud. Mycol.">
        <title>101 Dothideomycetes genomes: a test case for predicting lifestyles and emergence of pathogens.</title>
        <authorList>
            <person name="Haridas S."/>
            <person name="Albert R."/>
            <person name="Binder M."/>
            <person name="Bloem J."/>
            <person name="Labutti K."/>
            <person name="Salamov A."/>
            <person name="Andreopoulos B."/>
            <person name="Baker S."/>
            <person name="Barry K."/>
            <person name="Bills G."/>
            <person name="Bluhm B."/>
            <person name="Cannon C."/>
            <person name="Castanera R."/>
            <person name="Culley D."/>
            <person name="Daum C."/>
            <person name="Ezra D."/>
            <person name="Gonzalez J."/>
            <person name="Henrissat B."/>
            <person name="Kuo A."/>
            <person name="Liang C."/>
            <person name="Lipzen A."/>
            <person name="Lutzoni F."/>
            <person name="Magnuson J."/>
            <person name="Mondo S."/>
            <person name="Nolan M."/>
            <person name="Ohm R."/>
            <person name="Pangilinan J."/>
            <person name="Park H.-J."/>
            <person name="Ramirez L."/>
            <person name="Alfaro M."/>
            <person name="Sun H."/>
            <person name="Tritt A."/>
            <person name="Yoshinaga Y."/>
            <person name="Zwiers L.-H."/>
            <person name="Turgeon B."/>
            <person name="Goodwin S."/>
            <person name="Spatafora J."/>
            <person name="Crous P."/>
            <person name="Grigoriev I."/>
        </authorList>
    </citation>
    <scope>NUCLEOTIDE SEQUENCE</scope>
    <source>
        <strain evidence="7">CBS 473.64</strain>
    </source>
</reference>
<evidence type="ECO:0000256" key="1">
    <source>
        <dbReference type="ARBA" id="ARBA00004141"/>
    </source>
</evidence>
<organism evidence="7 8">
    <name type="scientific">Massarina eburnea CBS 473.64</name>
    <dbReference type="NCBI Taxonomy" id="1395130"/>
    <lineage>
        <taxon>Eukaryota</taxon>
        <taxon>Fungi</taxon>
        <taxon>Dikarya</taxon>
        <taxon>Ascomycota</taxon>
        <taxon>Pezizomycotina</taxon>
        <taxon>Dothideomycetes</taxon>
        <taxon>Pleosporomycetidae</taxon>
        <taxon>Pleosporales</taxon>
        <taxon>Massarineae</taxon>
        <taxon>Massarinaceae</taxon>
        <taxon>Massarina</taxon>
    </lineage>
</organism>
<dbReference type="OrthoDB" id="6730379at2759"/>
<dbReference type="PANTHER" id="PTHR43791:SF1">
    <property type="entry name" value="ALLANTOATE PERMEASE"/>
    <property type="match status" value="1"/>
</dbReference>
<proteinExistence type="predicted"/>
<dbReference type="Proteomes" id="UP000799753">
    <property type="component" value="Unassembled WGS sequence"/>
</dbReference>
<feature type="transmembrane region" description="Helical" evidence="6">
    <location>
        <begin position="93"/>
        <end position="118"/>
    </location>
</feature>
<comment type="subcellular location">
    <subcellularLocation>
        <location evidence="1">Membrane</location>
        <topology evidence="1">Multi-pass membrane protein</topology>
    </subcellularLocation>
</comment>
<evidence type="ECO:0000256" key="6">
    <source>
        <dbReference type="SAM" id="Phobius"/>
    </source>
</evidence>
<evidence type="ECO:0000313" key="8">
    <source>
        <dbReference type="Proteomes" id="UP000799753"/>
    </source>
</evidence>
<keyword evidence="4 6" id="KW-1133">Transmembrane helix</keyword>
<dbReference type="GO" id="GO:0022857">
    <property type="term" value="F:transmembrane transporter activity"/>
    <property type="evidence" value="ECO:0007669"/>
    <property type="project" value="TreeGrafter"/>
</dbReference>
<feature type="transmembrane region" description="Helical" evidence="6">
    <location>
        <begin position="64"/>
        <end position="81"/>
    </location>
</feature>